<feature type="region of interest" description="Disordered" evidence="12">
    <location>
        <begin position="1"/>
        <end position="73"/>
    </location>
</feature>
<feature type="transmembrane region" description="Helical" evidence="13">
    <location>
        <begin position="85"/>
        <end position="108"/>
    </location>
</feature>
<keyword evidence="13" id="KW-0472">Membrane</keyword>
<evidence type="ECO:0000256" key="3">
    <source>
        <dbReference type="ARBA" id="ARBA00012438"/>
    </source>
</evidence>
<keyword evidence="6 13" id="KW-0812">Transmembrane</keyword>
<proteinExistence type="predicted"/>
<evidence type="ECO:0000256" key="7">
    <source>
        <dbReference type="ARBA" id="ARBA00022741"/>
    </source>
</evidence>
<evidence type="ECO:0000256" key="1">
    <source>
        <dbReference type="ARBA" id="ARBA00000085"/>
    </source>
</evidence>
<evidence type="ECO:0000256" key="13">
    <source>
        <dbReference type="SAM" id="Phobius"/>
    </source>
</evidence>
<evidence type="ECO:0000313" key="15">
    <source>
        <dbReference type="EMBL" id="TVZ01212.1"/>
    </source>
</evidence>
<evidence type="ECO:0000256" key="11">
    <source>
        <dbReference type="ARBA" id="ARBA00023012"/>
    </source>
</evidence>
<comment type="caution">
    <text evidence="15">The sequence shown here is derived from an EMBL/GenBank/DDBJ whole genome shotgun (WGS) entry which is preliminary data.</text>
</comment>
<dbReference type="InterPro" id="IPR003660">
    <property type="entry name" value="HAMP_dom"/>
</dbReference>
<evidence type="ECO:0000256" key="8">
    <source>
        <dbReference type="ARBA" id="ARBA00022777"/>
    </source>
</evidence>
<comment type="subcellular location">
    <subcellularLocation>
        <location evidence="2">Membrane</location>
    </subcellularLocation>
</comment>
<dbReference type="CDD" id="cd06225">
    <property type="entry name" value="HAMP"/>
    <property type="match status" value="1"/>
</dbReference>
<feature type="compositionally biased region" description="Low complexity" evidence="12">
    <location>
        <begin position="881"/>
        <end position="896"/>
    </location>
</feature>
<feature type="compositionally biased region" description="Pro residues" evidence="12">
    <location>
        <begin position="849"/>
        <end position="858"/>
    </location>
</feature>
<evidence type="ECO:0000256" key="5">
    <source>
        <dbReference type="ARBA" id="ARBA00022679"/>
    </source>
</evidence>
<dbReference type="GO" id="GO:0016020">
    <property type="term" value="C:membrane"/>
    <property type="evidence" value="ECO:0007669"/>
    <property type="project" value="UniProtKB-SubCell"/>
</dbReference>
<dbReference type="SMART" id="SM00304">
    <property type="entry name" value="HAMP"/>
    <property type="match status" value="1"/>
</dbReference>
<gene>
    <name evidence="15" type="ORF">EAS64_33575</name>
</gene>
<dbReference type="Gene3D" id="3.30.565.10">
    <property type="entry name" value="Histidine kinase-like ATPase, C-terminal domain"/>
    <property type="match status" value="1"/>
</dbReference>
<name>A0A6P2BQ99_9ACTN</name>
<dbReference type="InterPro" id="IPR013587">
    <property type="entry name" value="Nitrate/nitrite_sensing"/>
</dbReference>
<dbReference type="AlphaFoldDB" id="A0A6P2BQ99"/>
<accession>A0A6P2BQ99</accession>
<evidence type="ECO:0000259" key="14">
    <source>
        <dbReference type="PROSITE" id="PS50885"/>
    </source>
</evidence>
<keyword evidence="5" id="KW-0808">Transferase</keyword>
<feature type="transmembrane region" description="Helical" evidence="13">
    <location>
        <begin position="411"/>
        <end position="433"/>
    </location>
</feature>
<dbReference type="PANTHER" id="PTHR44936:SF9">
    <property type="entry name" value="SENSOR PROTEIN CREC"/>
    <property type="match status" value="1"/>
</dbReference>
<dbReference type="GO" id="GO:0005524">
    <property type="term" value="F:ATP binding"/>
    <property type="evidence" value="ECO:0007669"/>
    <property type="project" value="UniProtKB-KW"/>
</dbReference>
<organism evidence="15 16">
    <name type="scientific">Trebonia kvetii</name>
    <dbReference type="NCBI Taxonomy" id="2480626"/>
    <lineage>
        <taxon>Bacteria</taxon>
        <taxon>Bacillati</taxon>
        <taxon>Actinomycetota</taxon>
        <taxon>Actinomycetes</taxon>
        <taxon>Streptosporangiales</taxon>
        <taxon>Treboniaceae</taxon>
        <taxon>Trebonia</taxon>
    </lineage>
</organism>
<keyword evidence="9" id="KW-0067">ATP-binding</keyword>
<dbReference type="InterPro" id="IPR050980">
    <property type="entry name" value="2C_sensor_his_kinase"/>
</dbReference>
<dbReference type="Pfam" id="PF02518">
    <property type="entry name" value="HATPase_c"/>
    <property type="match status" value="1"/>
</dbReference>
<feature type="compositionally biased region" description="Gly residues" evidence="12">
    <location>
        <begin position="763"/>
        <end position="776"/>
    </location>
</feature>
<dbReference type="PANTHER" id="PTHR44936">
    <property type="entry name" value="SENSOR PROTEIN CREC"/>
    <property type="match status" value="1"/>
</dbReference>
<evidence type="ECO:0000313" key="16">
    <source>
        <dbReference type="Proteomes" id="UP000460272"/>
    </source>
</evidence>
<evidence type="ECO:0000256" key="2">
    <source>
        <dbReference type="ARBA" id="ARBA00004370"/>
    </source>
</evidence>
<keyword evidence="7" id="KW-0547">Nucleotide-binding</keyword>
<dbReference type="EC" id="2.7.13.3" evidence="3"/>
<protein>
    <recommendedName>
        <fullName evidence="3">histidine kinase</fullName>
        <ecNumber evidence="3">2.7.13.3</ecNumber>
    </recommendedName>
</protein>
<keyword evidence="10 13" id="KW-1133">Transmembrane helix</keyword>
<comment type="catalytic activity">
    <reaction evidence="1">
        <text>ATP + protein L-histidine = ADP + protein N-phospho-L-histidine.</text>
        <dbReference type="EC" id="2.7.13.3"/>
    </reaction>
</comment>
<dbReference type="Gene3D" id="6.10.340.10">
    <property type="match status" value="1"/>
</dbReference>
<dbReference type="InterPro" id="IPR003594">
    <property type="entry name" value="HATPase_dom"/>
</dbReference>
<feature type="region of interest" description="Disordered" evidence="12">
    <location>
        <begin position="739"/>
        <end position="968"/>
    </location>
</feature>
<dbReference type="PROSITE" id="PS50885">
    <property type="entry name" value="HAMP"/>
    <property type="match status" value="1"/>
</dbReference>
<evidence type="ECO:0000256" key="12">
    <source>
        <dbReference type="SAM" id="MobiDB-lite"/>
    </source>
</evidence>
<feature type="compositionally biased region" description="Gly residues" evidence="12">
    <location>
        <begin position="812"/>
        <end position="843"/>
    </location>
</feature>
<dbReference type="EMBL" id="RPFW01000007">
    <property type="protein sequence ID" value="TVZ01212.1"/>
    <property type="molecule type" value="Genomic_DNA"/>
</dbReference>
<evidence type="ECO:0000256" key="9">
    <source>
        <dbReference type="ARBA" id="ARBA00022840"/>
    </source>
</evidence>
<dbReference type="Proteomes" id="UP000460272">
    <property type="component" value="Unassembled WGS sequence"/>
</dbReference>
<dbReference type="SUPFAM" id="SSF55874">
    <property type="entry name" value="ATPase domain of HSP90 chaperone/DNA topoisomerase II/histidine kinase"/>
    <property type="match status" value="1"/>
</dbReference>
<dbReference type="InterPro" id="IPR036890">
    <property type="entry name" value="HATPase_C_sf"/>
</dbReference>
<feature type="domain" description="HAMP" evidence="14">
    <location>
        <begin position="434"/>
        <end position="504"/>
    </location>
</feature>
<keyword evidence="16" id="KW-1185">Reference proteome</keyword>
<evidence type="ECO:0000256" key="6">
    <source>
        <dbReference type="ARBA" id="ARBA00022692"/>
    </source>
</evidence>
<evidence type="ECO:0000256" key="10">
    <source>
        <dbReference type="ARBA" id="ARBA00022989"/>
    </source>
</evidence>
<feature type="region of interest" description="Disordered" evidence="12">
    <location>
        <begin position="980"/>
        <end position="1081"/>
    </location>
</feature>
<dbReference type="GO" id="GO:0004673">
    <property type="term" value="F:protein histidine kinase activity"/>
    <property type="evidence" value="ECO:0007669"/>
    <property type="project" value="UniProtKB-EC"/>
</dbReference>
<dbReference type="GO" id="GO:0000160">
    <property type="term" value="P:phosphorelay signal transduction system"/>
    <property type="evidence" value="ECO:0007669"/>
    <property type="project" value="UniProtKB-KW"/>
</dbReference>
<feature type="compositionally biased region" description="Polar residues" evidence="12">
    <location>
        <begin position="985"/>
        <end position="1000"/>
    </location>
</feature>
<reference evidence="15 16" key="1">
    <citation type="submission" date="2018-11" db="EMBL/GenBank/DDBJ databases">
        <title>Trebonia kvetii gen.nov., sp.nov., a novel acidophilic actinobacterium, and proposal of the new actinobacterial family Treboniaceae fam. nov.</title>
        <authorList>
            <person name="Rapoport D."/>
            <person name="Sagova-Mareckova M."/>
            <person name="Sedlacek I."/>
            <person name="Provaznik J."/>
            <person name="Kralova S."/>
            <person name="Pavlinic D."/>
            <person name="Benes V."/>
            <person name="Kopecky J."/>
        </authorList>
    </citation>
    <scope>NUCLEOTIDE SEQUENCE [LARGE SCALE GENOMIC DNA]</scope>
    <source>
        <strain evidence="15 16">15Tr583</strain>
    </source>
</reference>
<dbReference type="OrthoDB" id="3845898at2"/>
<keyword evidence="4" id="KW-0597">Phosphoprotein</keyword>
<dbReference type="Pfam" id="PF08376">
    <property type="entry name" value="NIT"/>
    <property type="match status" value="1"/>
</dbReference>
<keyword evidence="11" id="KW-0902">Two-component regulatory system</keyword>
<keyword evidence="8" id="KW-0418">Kinase</keyword>
<sequence>MTDGNGGPQTPASGLPLNGGGGLPQGGPLAVGAGQGVPGAGSFQSPPGNLPVPASEPRRVPAPAASGLAPRKGSRMSISNWRVRWRLIAIITVPTVTALILGVIQIVGSVNNYSSFKRVQNLANLNALVVQGAGQLADERDHTAGFVAAGGQAATTPASLASLSKQVTNDQQATDATVAKISSAAQAVVNGDGYRSQTVLDLSNGVLANIADLQYIRQAALKTKSPAVQVILTYDRAIQAFITFSNDVAAGTGNATLGSDVAVLNAELRMEDDASLQRAYLYQALASTPAGLTPGALADLNQAAEQQQADTAAFNQAATVAQQQTFNNTVAGPSVDEAKSAEKLAIATAGSGEPLQIGPQQTCTAANLDAAACWMSTQTQQIVQMRTVSNGIVGDITAQANTLESNSLHSALIVSVATLLLLILVLLITTFVARSMIRPLRKLRADALEVAGSKLPDMVRRLSESEGGDASAEIEPIGVTSTDEIGEVARAFDQVHREAVRLAADEAMLRGNLNAMFVNLSRRSQSLIERQLSLIDNLEQTEQDADRLSSLFRLDHLATRMRRNSENLLVLAGHEAASRRWSQPVPLVDVLRAAISEIEQYERVVLNVQPGIQVVGQAVNDVVHLVAEIVENATTFSPEDTQVYVTGQPLSSGGVLLDITDNGVGISEQEMAHANWRLDNPPVVDVAVSRRMGLFVVGRLAARHGVRVRLRHAQSGGLTALIWLPESVAAPESGQPLGRLRKFETDDYGPAPSLSAPPVPAGAPGGPGSTFGGGGPIVLPGAPSNGGSGGSVGTGNSGFTGAAATASRIPRLGGGPGTGNGSGNGNGGFSAFGPNGGAPGSGGTTKPAPSAPPVPPVPGGSGPNPTVNAPGGPLPVRQPGHHPLGPGAPSGSPAGDPVGGSAFGSDTFGDGEFATTRMPALGGDGGSAGTGTMPSSPPSSPAGSGLGGSDGTQVTIPPTAGATADHRLPIFDSLESDWFRRSGKPLSSNAPAAAGQTWNSPADEGWRAARVVASPEAGENTTAGLPKRVPRANLVPGSVGNGDSTEEAPPARSADAIRSRMSSFQRGVREARAAGPQTEES</sequence>
<evidence type="ECO:0000256" key="4">
    <source>
        <dbReference type="ARBA" id="ARBA00022553"/>
    </source>
</evidence>
<feature type="compositionally biased region" description="Gly residues" evidence="12">
    <location>
        <begin position="784"/>
        <end position="798"/>
    </location>
</feature>